<dbReference type="EMBL" id="FOOH01000022">
    <property type="protein sequence ID" value="SFG03810.1"/>
    <property type="molecule type" value="Genomic_DNA"/>
</dbReference>
<proteinExistence type="predicted"/>
<evidence type="ECO:0000313" key="2">
    <source>
        <dbReference type="Proteomes" id="UP000199116"/>
    </source>
</evidence>
<dbReference type="RefSeq" id="WP_093305736.1">
    <property type="nucleotide sequence ID" value="NZ_FOOH01000022.1"/>
</dbReference>
<sequence>MGWIGELRDLISWIGSRKKKEQKIANRKVSSISAPKVYNDFQLYPNKHKYRDYKVKWHCDFMKLDSSLVFNQVHLNSSGVNIHSKVSLDNYPELKNEKEGKKYIITGIIEKTEKDGIYLSKLIELKEDTFFII</sequence>
<reference evidence="2" key="1">
    <citation type="submission" date="2016-10" db="EMBL/GenBank/DDBJ databases">
        <authorList>
            <person name="Varghese N."/>
            <person name="Submissions S."/>
        </authorList>
    </citation>
    <scope>NUCLEOTIDE SEQUENCE [LARGE SCALE GENOMIC DNA]</scope>
    <source>
        <strain evidence="2">DSM 23515</strain>
    </source>
</reference>
<gene>
    <name evidence="1" type="ORF">SAMN04488033_12241</name>
</gene>
<dbReference type="AlphaFoldDB" id="A0A1I2NLA9"/>
<name>A0A1I2NLA9_9FLAO</name>
<keyword evidence="2" id="KW-1185">Reference proteome</keyword>
<accession>A0A1I2NLA9</accession>
<dbReference type="Proteomes" id="UP000199116">
    <property type="component" value="Unassembled WGS sequence"/>
</dbReference>
<organism evidence="1 2">
    <name type="scientific">Salegentibacter agarivorans</name>
    <dbReference type="NCBI Taxonomy" id="345907"/>
    <lineage>
        <taxon>Bacteria</taxon>
        <taxon>Pseudomonadati</taxon>
        <taxon>Bacteroidota</taxon>
        <taxon>Flavobacteriia</taxon>
        <taxon>Flavobacteriales</taxon>
        <taxon>Flavobacteriaceae</taxon>
        <taxon>Salegentibacter</taxon>
    </lineage>
</organism>
<protein>
    <submittedName>
        <fullName evidence="1">Uncharacterized protein</fullName>
    </submittedName>
</protein>
<evidence type="ECO:0000313" key="1">
    <source>
        <dbReference type="EMBL" id="SFG03810.1"/>
    </source>
</evidence>